<dbReference type="Proteomes" id="UP000694553">
    <property type="component" value="Unassembled WGS sequence"/>
</dbReference>
<evidence type="ECO:0000256" key="1">
    <source>
        <dbReference type="SAM" id="Coils"/>
    </source>
</evidence>
<keyword evidence="4" id="KW-1185">Reference proteome</keyword>
<feature type="region of interest" description="Disordered" evidence="2">
    <location>
        <begin position="217"/>
        <end position="259"/>
    </location>
</feature>
<feature type="compositionally biased region" description="Polar residues" evidence="2">
    <location>
        <begin position="233"/>
        <end position="246"/>
    </location>
</feature>
<organism evidence="3 4">
    <name type="scientific">Corvus moneduloides</name>
    <name type="common">New Caledonian crow</name>
    <dbReference type="NCBI Taxonomy" id="1196302"/>
    <lineage>
        <taxon>Eukaryota</taxon>
        <taxon>Metazoa</taxon>
        <taxon>Chordata</taxon>
        <taxon>Craniata</taxon>
        <taxon>Vertebrata</taxon>
        <taxon>Euteleostomi</taxon>
        <taxon>Archelosauria</taxon>
        <taxon>Archosauria</taxon>
        <taxon>Dinosauria</taxon>
        <taxon>Saurischia</taxon>
        <taxon>Theropoda</taxon>
        <taxon>Coelurosauria</taxon>
        <taxon>Aves</taxon>
        <taxon>Neognathae</taxon>
        <taxon>Neoaves</taxon>
        <taxon>Telluraves</taxon>
        <taxon>Australaves</taxon>
        <taxon>Passeriformes</taxon>
        <taxon>Corvoidea</taxon>
        <taxon>Corvidae</taxon>
        <taxon>Corvus</taxon>
    </lineage>
</organism>
<dbReference type="AlphaFoldDB" id="A0A8C3DY28"/>
<reference evidence="3" key="3">
    <citation type="submission" date="2025-09" db="UniProtKB">
        <authorList>
            <consortium name="Ensembl"/>
        </authorList>
    </citation>
    <scope>IDENTIFICATION</scope>
</reference>
<reference evidence="4" key="1">
    <citation type="submission" date="2019-10" db="EMBL/GenBank/DDBJ databases">
        <title>Corvus moneduloides (New Caledonian crow) genome, bCorMon1, primary haplotype.</title>
        <authorList>
            <person name="Rutz C."/>
            <person name="Fungtammasan C."/>
            <person name="Mountcastle J."/>
            <person name="Formenti G."/>
            <person name="Chow W."/>
            <person name="Howe K."/>
            <person name="Steele M.P."/>
            <person name="Fernandes J."/>
            <person name="Gilbert M.T.P."/>
            <person name="Fedrigo O."/>
            <person name="Jarvis E.D."/>
            <person name="Gemmell N."/>
        </authorList>
    </citation>
    <scope>NUCLEOTIDE SEQUENCE [LARGE SCALE GENOMIC DNA]</scope>
</reference>
<evidence type="ECO:0000313" key="4">
    <source>
        <dbReference type="Proteomes" id="UP000694553"/>
    </source>
</evidence>
<reference evidence="3" key="2">
    <citation type="submission" date="2025-08" db="UniProtKB">
        <authorList>
            <consortium name="Ensembl"/>
        </authorList>
    </citation>
    <scope>IDENTIFICATION</scope>
</reference>
<evidence type="ECO:0000313" key="3">
    <source>
        <dbReference type="Ensembl" id="ENSCMUP00000013707.1"/>
    </source>
</evidence>
<feature type="coiled-coil region" evidence="1">
    <location>
        <begin position="54"/>
        <end position="136"/>
    </location>
</feature>
<sequence>MEADGGSQGPALTEAVGQLREELRKAKDDHKMAIGTAGGAQRTPLPYSHFTGAISSLQRQMEIQESKLRRIRSEKEMLQKQLREQEVQLQAVSNKVQPKSVVAVAGRKAGSWEFRIFATNKLISELQETISQLRAEVVTTRLHLLEQKQAKKVIQSQAEALQLKELQTRVALERISTKFERYRSKIIQATFSVEGIQDPPDELTDDQVLEAMQVRGSSKQLPQMLKNKGSRVSRVSSDSHTASPTTARRKYSSKIEKPP</sequence>
<dbReference type="InterPro" id="IPR052642">
    <property type="entry name" value="CC-FHA_domain"/>
</dbReference>
<accession>A0A8C3DY28</accession>
<dbReference type="OMA" id="FNERTEF"/>
<proteinExistence type="predicted"/>
<evidence type="ECO:0000256" key="2">
    <source>
        <dbReference type="SAM" id="MobiDB-lite"/>
    </source>
</evidence>
<keyword evidence="1" id="KW-0175">Coiled coil</keyword>
<name>A0A8C3DY28_CORMO</name>
<dbReference type="PANTHER" id="PTHR18853:SF9">
    <property type="entry name" value="COILED-COIL DOMAIN-CONTAINING PROTEIN 27"/>
    <property type="match status" value="1"/>
</dbReference>
<dbReference type="PANTHER" id="PTHR18853">
    <property type="entry name" value="FORKHEAD-ASSOCIATED DOMAIN-CONTAINING PROTEIN 1-RELATED"/>
    <property type="match status" value="1"/>
</dbReference>
<dbReference type="Ensembl" id="ENSCMUT00000014723.2">
    <property type="protein sequence ID" value="ENSCMUP00000013707.1"/>
    <property type="gene ID" value="ENSCMUG00000008582.2"/>
</dbReference>
<protein>
    <submittedName>
        <fullName evidence="3">Uncharacterized protein</fullName>
    </submittedName>
</protein>